<feature type="transmembrane region" description="Helical" evidence="2">
    <location>
        <begin position="113"/>
        <end position="134"/>
    </location>
</feature>
<feature type="compositionally biased region" description="Low complexity" evidence="1">
    <location>
        <begin position="20"/>
        <end position="32"/>
    </location>
</feature>
<evidence type="ECO:0000313" key="3">
    <source>
        <dbReference type="EMBL" id="UGS26484.1"/>
    </source>
</evidence>
<keyword evidence="4" id="KW-1185">Reference proteome</keyword>
<keyword evidence="2" id="KW-0812">Transmembrane</keyword>
<dbReference type="PANTHER" id="PTHR41282:SF1">
    <property type="entry name" value="CONSERVED TRANSMEMBRANE PROTEIN-RELATED"/>
    <property type="match status" value="1"/>
</dbReference>
<feature type="transmembrane region" description="Helical" evidence="2">
    <location>
        <begin position="276"/>
        <end position="294"/>
    </location>
</feature>
<feature type="transmembrane region" description="Helical" evidence="2">
    <location>
        <begin position="240"/>
        <end position="260"/>
    </location>
</feature>
<dbReference type="Proteomes" id="UP001199642">
    <property type="component" value="Chromosome"/>
</dbReference>
<evidence type="ECO:0000256" key="1">
    <source>
        <dbReference type="SAM" id="MobiDB-lite"/>
    </source>
</evidence>
<dbReference type="PANTHER" id="PTHR41282">
    <property type="entry name" value="CONSERVED TRANSMEMBRANE PROTEIN-RELATED"/>
    <property type="match status" value="1"/>
</dbReference>
<keyword evidence="2" id="KW-0472">Membrane</keyword>
<dbReference type="Pfam" id="PF12811">
    <property type="entry name" value="BaxI_1"/>
    <property type="match status" value="1"/>
</dbReference>
<dbReference type="InterPro" id="IPR010539">
    <property type="entry name" value="BaxI_1-like"/>
</dbReference>
<keyword evidence="2" id="KW-1133">Transmembrane helix</keyword>
<dbReference type="EMBL" id="CP082781">
    <property type="protein sequence ID" value="UGS26484.1"/>
    <property type="molecule type" value="Genomic_DNA"/>
</dbReference>
<gene>
    <name evidence="3" type="ORF">K8F61_17970</name>
</gene>
<feature type="transmembrane region" description="Helical" evidence="2">
    <location>
        <begin position="201"/>
        <end position="220"/>
    </location>
</feature>
<name>A0ABY3RQY8_9MICO</name>
<dbReference type="RefSeq" id="WP_067242288.1">
    <property type="nucleotide sequence ID" value="NZ_CP082781.1"/>
</dbReference>
<feature type="transmembrane region" description="Helical" evidence="2">
    <location>
        <begin position="167"/>
        <end position="189"/>
    </location>
</feature>
<protein>
    <submittedName>
        <fullName evidence="3">Bax inhibitor-1/YccA family protein</fullName>
    </submittedName>
</protein>
<feature type="region of interest" description="Disordered" evidence="1">
    <location>
        <begin position="1"/>
        <end position="32"/>
    </location>
</feature>
<evidence type="ECO:0000256" key="2">
    <source>
        <dbReference type="SAM" id="Phobius"/>
    </source>
</evidence>
<proteinExistence type="predicted"/>
<sequence length="307" mass="32423">MSNFAFNNPAFKEPDPRNVATYPGAPGATQGAQTASMSHATMDAAVNAQLDGMYAAPPAGALETGRMTVEDTVWKTAGLFGILLVTAAVGWFLTLGGIAAPVPDPYNRPAVNLLPWVIGGLGGFVLAMVVTFTSRKKVRPALIFAYAAFEGLFVGGISAYFEVLWPGIVMQATVATVAVVGVTLALFASGKIRASKRATKIFMVAMFGYLAFSVLNLILMLTGVVKDGFGMHSAPGPFGIPWGLIIGVLVVLMAAYSLVLDFDQIQQGVRNGAPRVYGWLGGFGIMVTVVWLYVEILRIIAIARGNN</sequence>
<evidence type="ECO:0000313" key="4">
    <source>
        <dbReference type="Proteomes" id="UP001199642"/>
    </source>
</evidence>
<accession>A0ABY3RQY8</accession>
<feature type="transmembrane region" description="Helical" evidence="2">
    <location>
        <begin position="73"/>
        <end position="93"/>
    </location>
</feature>
<reference evidence="3 4" key="1">
    <citation type="submission" date="2023-01" db="EMBL/GenBank/DDBJ databases">
        <title>Characterization of estradiol degrading bacteria Microbacterium sp. MZT7 and reveal degrading genes through genome analysis.</title>
        <authorList>
            <person name="Hao P."/>
            <person name="Gao Y."/>
        </authorList>
    </citation>
    <scope>NUCLEOTIDE SEQUENCE [LARGE SCALE GENOMIC DNA]</scope>
    <source>
        <strain evidence="3 4">MZT7</strain>
    </source>
</reference>
<organism evidence="3 4">
    <name type="scientific">Microbacterium resistens</name>
    <dbReference type="NCBI Taxonomy" id="156977"/>
    <lineage>
        <taxon>Bacteria</taxon>
        <taxon>Bacillati</taxon>
        <taxon>Actinomycetota</taxon>
        <taxon>Actinomycetes</taxon>
        <taxon>Micrococcales</taxon>
        <taxon>Microbacteriaceae</taxon>
        <taxon>Microbacterium</taxon>
    </lineage>
</organism>
<feature type="transmembrane region" description="Helical" evidence="2">
    <location>
        <begin position="141"/>
        <end position="161"/>
    </location>
</feature>